<name>A0A975JW66_9MYCO</name>
<keyword evidence="1" id="KW-0805">Transcription regulation</keyword>
<dbReference type="InterPro" id="IPR036390">
    <property type="entry name" value="WH_DNA-bd_sf"/>
</dbReference>
<dbReference type="SMART" id="SM00345">
    <property type="entry name" value="HTH_GNTR"/>
    <property type="match status" value="2"/>
</dbReference>
<keyword evidence="6" id="KW-1185">Reference proteome</keyword>
<keyword evidence="3" id="KW-0804">Transcription</keyword>
<gene>
    <name evidence="5" type="ORF">F6B93_06590</name>
</gene>
<dbReference type="Gene3D" id="1.20.120.530">
    <property type="entry name" value="GntR ligand-binding domain-like"/>
    <property type="match status" value="2"/>
</dbReference>
<accession>A0A975JW66</accession>
<dbReference type="InterPro" id="IPR011711">
    <property type="entry name" value="GntR_C"/>
</dbReference>
<dbReference type="SMART" id="SM00895">
    <property type="entry name" value="FCD"/>
    <property type="match status" value="2"/>
</dbReference>
<evidence type="ECO:0000256" key="1">
    <source>
        <dbReference type="ARBA" id="ARBA00023015"/>
    </source>
</evidence>
<dbReference type="InterPro" id="IPR036388">
    <property type="entry name" value="WH-like_DNA-bd_sf"/>
</dbReference>
<dbReference type="InterPro" id="IPR000524">
    <property type="entry name" value="Tscrpt_reg_HTH_GntR"/>
</dbReference>
<dbReference type="AlphaFoldDB" id="A0A975JW66"/>
<feature type="domain" description="HTH gntR-type" evidence="4">
    <location>
        <begin position="269"/>
        <end position="339"/>
    </location>
</feature>
<dbReference type="GO" id="GO:0003677">
    <property type="term" value="F:DNA binding"/>
    <property type="evidence" value="ECO:0007669"/>
    <property type="project" value="UniProtKB-KW"/>
</dbReference>
<evidence type="ECO:0000313" key="6">
    <source>
        <dbReference type="Proteomes" id="UP000682202"/>
    </source>
</evidence>
<organism evidence="5 6">
    <name type="scientific">Mycobacterium spongiae</name>
    <dbReference type="NCBI Taxonomy" id="886343"/>
    <lineage>
        <taxon>Bacteria</taxon>
        <taxon>Bacillati</taxon>
        <taxon>Actinomycetota</taxon>
        <taxon>Actinomycetes</taxon>
        <taxon>Mycobacteriales</taxon>
        <taxon>Mycobacteriaceae</taxon>
        <taxon>Mycobacterium</taxon>
    </lineage>
</organism>
<dbReference type="SUPFAM" id="SSF48008">
    <property type="entry name" value="GntR ligand-binding domain-like"/>
    <property type="match status" value="2"/>
</dbReference>
<dbReference type="PANTHER" id="PTHR43537:SF24">
    <property type="entry name" value="GLUCONATE OPERON TRANSCRIPTIONAL REPRESSOR"/>
    <property type="match status" value="1"/>
</dbReference>
<dbReference type="Pfam" id="PF00392">
    <property type="entry name" value="GntR"/>
    <property type="match status" value="1"/>
</dbReference>
<sequence length="500" mass="55010">MHVTDVLRQDTARGDKRASKVARRIEADIVRRGWPVGESLGSESALQQRFCVSRSVLREAVRLVEHHQVARMRRGPNGGLLICEPDAGPATRAVVIYLDYLGTTIDDLLDARVVLEPLAAALAAEHIDEAGIGGLRGVLRAEQQWKPGLPAPRDEFHVALAQQSKNPVLQLFIDVLMRLTRRYVRETHTGSETEAIEAADRMRRDHSDIVAAVTAGDSARAKTLSERHVEAVTAWLHEHQAPLRVRARGRGSVGGWRRVPRLNADAPRGKLAEVLAAAIGDDIAANGWQVGSVFGTEAELLGRYRVSRAVLREAVRLLEYHAIAHMRRGPGGGLIVTKPQAQASIDTIALYLQYRKPSREDLRSVRDAIEVDNVAKVVKRRAEPEVAACLDALGRPHDVAFGNDARAADDPRQAAIEEFRFHVGLAELAGNALLDLFLRIIVELFGRHWSSSEQAPPTPGDVVAVEHAHLRILEAIGAGDDSLARYRIRRHLDAAAAWWL</sequence>
<protein>
    <submittedName>
        <fullName evidence="5">FCD domain-containing protein</fullName>
    </submittedName>
</protein>
<keyword evidence="2" id="KW-0238">DNA-binding</keyword>
<dbReference type="Pfam" id="PF07729">
    <property type="entry name" value="FCD"/>
    <property type="match status" value="2"/>
</dbReference>
<dbReference type="Proteomes" id="UP000682202">
    <property type="component" value="Chromosome"/>
</dbReference>
<dbReference type="InterPro" id="IPR008920">
    <property type="entry name" value="TF_FadR/GntR_C"/>
</dbReference>
<dbReference type="EMBL" id="CP046600">
    <property type="protein sequence ID" value="QUR66804.1"/>
    <property type="molecule type" value="Genomic_DNA"/>
</dbReference>
<dbReference type="SUPFAM" id="SSF46785">
    <property type="entry name" value="Winged helix' DNA-binding domain"/>
    <property type="match status" value="2"/>
</dbReference>
<dbReference type="GO" id="GO:0003700">
    <property type="term" value="F:DNA-binding transcription factor activity"/>
    <property type="evidence" value="ECO:0007669"/>
    <property type="project" value="InterPro"/>
</dbReference>
<proteinExistence type="predicted"/>
<reference evidence="5" key="1">
    <citation type="submission" date="2019-12" db="EMBL/GenBank/DDBJ databases">
        <title>Mycobacterium spongiae sp. nov.</title>
        <authorList>
            <person name="Stinear T."/>
        </authorList>
    </citation>
    <scope>NUCLEOTIDE SEQUENCE</scope>
    <source>
        <strain evidence="5">FSD4b-SM</strain>
    </source>
</reference>
<dbReference type="PANTHER" id="PTHR43537">
    <property type="entry name" value="TRANSCRIPTIONAL REGULATOR, GNTR FAMILY"/>
    <property type="match status" value="1"/>
</dbReference>
<dbReference type="PROSITE" id="PS50949">
    <property type="entry name" value="HTH_GNTR"/>
    <property type="match status" value="2"/>
</dbReference>
<dbReference type="KEGG" id="mspg:F6B93_06590"/>
<evidence type="ECO:0000313" key="5">
    <source>
        <dbReference type="EMBL" id="QUR66804.1"/>
    </source>
</evidence>
<evidence type="ECO:0000259" key="4">
    <source>
        <dbReference type="PROSITE" id="PS50949"/>
    </source>
</evidence>
<evidence type="ECO:0000256" key="2">
    <source>
        <dbReference type="ARBA" id="ARBA00023125"/>
    </source>
</evidence>
<evidence type="ECO:0000256" key="3">
    <source>
        <dbReference type="ARBA" id="ARBA00023163"/>
    </source>
</evidence>
<dbReference type="Gene3D" id="1.10.10.10">
    <property type="entry name" value="Winged helix-like DNA-binding domain superfamily/Winged helix DNA-binding domain"/>
    <property type="match status" value="2"/>
</dbReference>
<feature type="domain" description="HTH gntR-type" evidence="4">
    <location>
        <begin position="15"/>
        <end position="85"/>
    </location>
</feature>